<name>A0ABQ2QSR7_9GAMM</name>
<dbReference type="Pfam" id="PF00005">
    <property type="entry name" value="ABC_tran"/>
    <property type="match status" value="1"/>
</dbReference>
<keyword evidence="2" id="KW-0547">Nucleotide-binding</keyword>
<feature type="domain" description="ABC transporter" evidence="4">
    <location>
        <begin position="6"/>
        <end position="235"/>
    </location>
</feature>
<comment type="caution">
    <text evidence="5">The sequence shown here is derived from an EMBL/GenBank/DDBJ whole genome shotgun (WGS) entry which is preliminary data.</text>
</comment>
<dbReference type="RefSeq" id="WP_188957686.1">
    <property type="nucleotide sequence ID" value="NZ_BMQW01000008.1"/>
</dbReference>
<dbReference type="Proteomes" id="UP000654004">
    <property type="component" value="Unassembled WGS sequence"/>
</dbReference>
<dbReference type="GO" id="GO:0005524">
    <property type="term" value="F:ATP binding"/>
    <property type="evidence" value="ECO:0007669"/>
    <property type="project" value="UniProtKB-KW"/>
</dbReference>
<evidence type="ECO:0000313" key="6">
    <source>
        <dbReference type="Proteomes" id="UP000654004"/>
    </source>
</evidence>
<proteinExistence type="predicted"/>
<sequence length="235" mass="25650">MNNNVITLSGLNKSFKHQSGDNPVLKQINLQIKTGEMIAILGASGSGKSTLLSILGLLDIADTGNYKLCNQDVSALSAYQLSQLRNQHIGWIFQNFNLIADMTVAENLAVPLRYNTAVNSAQYAERINNVLTLVGLADRSSFYPDELSGGQQQRVAIARALICEPDILLCDEPTGNLDSSNAAKIMSLLGDLHKKGKTILIITHDNTVAECCEKAYKMHDGELSPLEDEEYKRAV</sequence>
<evidence type="ECO:0000256" key="1">
    <source>
        <dbReference type="ARBA" id="ARBA00022448"/>
    </source>
</evidence>
<dbReference type="InterPro" id="IPR017871">
    <property type="entry name" value="ABC_transporter-like_CS"/>
</dbReference>
<organism evidence="5 6">
    <name type="scientific">Shewanella ulleungensis</name>
    <dbReference type="NCBI Taxonomy" id="2282699"/>
    <lineage>
        <taxon>Bacteria</taxon>
        <taxon>Pseudomonadati</taxon>
        <taxon>Pseudomonadota</taxon>
        <taxon>Gammaproteobacteria</taxon>
        <taxon>Alteromonadales</taxon>
        <taxon>Shewanellaceae</taxon>
        <taxon>Shewanella</taxon>
    </lineage>
</organism>
<dbReference type="PROSITE" id="PS50893">
    <property type="entry name" value="ABC_TRANSPORTER_2"/>
    <property type="match status" value="1"/>
</dbReference>
<dbReference type="InterPro" id="IPR003439">
    <property type="entry name" value="ABC_transporter-like_ATP-bd"/>
</dbReference>
<dbReference type="InterPro" id="IPR017911">
    <property type="entry name" value="MacB-like_ATP-bd"/>
</dbReference>
<reference evidence="6" key="1">
    <citation type="journal article" date="2019" name="Int. J. Syst. Evol. Microbiol.">
        <title>The Global Catalogue of Microorganisms (GCM) 10K type strain sequencing project: providing services to taxonomists for standard genome sequencing and annotation.</title>
        <authorList>
            <consortium name="The Broad Institute Genomics Platform"/>
            <consortium name="The Broad Institute Genome Sequencing Center for Infectious Disease"/>
            <person name="Wu L."/>
            <person name="Ma J."/>
        </authorList>
    </citation>
    <scope>NUCLEOTIDE SEQUENCE [LARGE SCALE GENOMIC DNA]</scope>
    <source>
        <strain evidence="6">JCM 32305</strain>
    </source>
</reference>
<dbReference type="InterPro" id="IPR003593">
    <property type="entry name" value="AAA+_ATPase"/>
</dbReference>
<dbReference type="InterPro" id="IPR015854">
    <property type="entry name" value="ABC_transpr_LolD-like"/>
</dbReference>
<evidence type="ECO:0000256" key="2">
    <source>
        <dbReference type="ARBA" id="ARBA00022741"/>
    </source>
</evidence>
<evidence type="ECO:0000313" key="5">
    <source>
        <dbReference type="EMBL" id="GGP94286.1"/>
    </source>
</evidence>
<accession>A0ABQ2QSR7</accession>
<keyword evidence="3 5" id="KW-0067">ATP-binding</keyword>
<evidence type="ECO:0000259" key="4">
    <source>
        <dbReference type="PROSITE" id="PS50893"/>
    </source>
</evidence>
<dbReference type="PROSITE" id="PS00211">
    <property type="entry name" value="ABC_TRANSPORTER_1"/>
    <property type="match status" value="1"/>
</dbReference>
<protein>
    <submittedName>
        <fullName evidence="5">ABC transporter ATP-binding protein</fullName>
    </submittedName>
</protein>
<dbReference type="SUPFAM" id="SSF52540">
    <property type="entry name" value="P-loop containing nucleoside triphosphate hydrolases"/>
    <property type="match status" value="1"/>
</dbReference>
<dbReference type="SMART" id="SM00382">
    <property type="entry name" value="AAA"/>
    <property type="match status" value="1"/>
</dbReference>
<dbReference type="PANTHER" id="PTHR24220">
    <property type="entry name" value="IMPORT ATP-BINDING PROTEIN"/>
    <property type="match status" value="1"/>
</dbReference>
<dbReference type="Gene3D" id="3.40.50.300">
    <property type="entry name" value="P-loop containing nucleotide triphosphate hydrolases"/>
    <property type="match status" value="1"/>
</dbReference>
<dbReference type="PANTHER" id="PTHR24220:SF86">
    <property type="entry name" value="ABC TRANSPORTER ABCH.1"/>
    <property type="match status" value="1"/>
</dbReference>
<dbReference type="CDD" id="cd03255">
    <property type="entry name" value="ABC_MJ0796_LolCDE_FtsE"/>
    <property type="match status" value="1"/>
</dbReference>
<gene>
    <name evidence="5" type="ORF">GCM10009410_30390</name>
</gene>
<evidence type="ECO:0000256" key="3">
    <source>
        <dbReference type="ARBA" id="ARBA00022840"/>
    </source>
</evidence>
<dbReference type="InterPro" id="IPR027417">
    <property type="entry name" value="P-loop_NTPase"/>
</dbReference>
<dbReference type="EMBL" id="BMQW01000008">
    <property type="protein sequence ID" value="GGP94286.1"/>
    <property type="molecule type" value="Genomic_DNA"/>
</dbReference>
<keyword evidence="6" id="KW-1185">Reference proteome</keyword>
<keyword evidence="1" id="KW-0813">Transport</keyword>